<organism evidence="1 2">
    <name type="scientific">Marchantia polymorpha subsp. ruderalis</name>
    <dbReference type="NCBI Taxonomy" id="1480154"/>
    <lineage>
        <taxon>Eukaryota</taxon>
        <taxon>Viridiplantae</taxon>
        <taxon>Streptophyta</taxon>
        <taxon>Embryophyta</taxon>
        <taxon>Marchantiophyta</taxon>
        <taxon>Marchantiopsida</taxon>
        <taxon>Marchantiidae</taxon>
        <taxon>Marchantiales</taxon>
        <taxon>Marchantiaceae</taxon>
        <taxon>Marchantia</taxon>
    </lineage>
</organism>
<evidence type="ECO:0000313" key="2">
    <source>
        <dbReference type="Proteomes" id="UP000077202"/>
    </source>
</evidence>
<sequence>MEIRAVALMSGDSRSRRRVAKRLESFLSRSWDAIANLKAEVTEVLRRLGLRKRADDWTVSEVQFKNSFSLRVCVLRSVTAQEEL</sequence>
<proteinExistence type="predicted"/>
<dbReference type="EMBL" id="LVLJ01000345">
    <property type="protein sequence ID" value="OAE34715.1"/>
    <property type="molecule type" value="Genomic_DNA"/>
</dbReference>
<accession>A0A176WQC2</accession>
<evidence type="ECO:0000313" key="1">
    <source>
        <dbReference type="EMBL" id="OAE34715.1"/>
    </source>
</evidence>
<protein>
    <submittedName>
        <fullName evidence="1">Uncharacterized protein</fullName>
    </submittedName>
</protein>
<comment type="caution">
    <text evidence="1">The sequence shown here is derived from an EMBL/GenBank/DDBJ whole genome shotgun (WGS) entry which is preliminary data.</text>
</comment>
<dbReference type="Proteomes" id="UP000077202">
    <property type="component" value="Unassembled WGS sequence"/>
</dbReference>
<keyword evidence="2" id="KW-1185">Reference proteome</keyword>
<gene>
    <name evidence="1" type="ORF">AXG93_265s1000</name>
</gene>
<name>A0A176WQC2_MARPO</name>
<dbReference type="AlphaFoldDB" id="A0A176WQC2"/>
<reference evidence="1" key="1">
    <citation type="submission" date="2016-03" db="EMBL/GenBank/DDBJ databases">
        <title>Mechanisms controlling the formation of the plant cell surface in tip-growing cells are functionally conserved among land plants.</title>
        <authorList>
            <person name="Honkanen S."/>
            <person name="Jones V.A."/>
            <person name="Morieri G."/>
            <person name="Champion C."/>
            <person name="Hetherington A.J."/>
            <person name="Kelly S."/>
            <person name="Saint-Marcoux D."/>
            <person name="Proust H."/>
            <person name="Prescott H."/>
            <person name="Dolan L."/>
        </authorList>
    </citation>
    <scope>NUCLEOTIDE SEQUENCE [LARGE SCALE GENOMIC DNA]</scope>
    <source>
        <tissue evidence="1">Whole gametophyte</tissue>
    </source>
</reference>